<dbReference type="SUPFAM" id="SSF53098">
    <property type="entry name" value="Ribonuclease H-like"/>
    <property type="match status" value="1"/>
</dbReference>
<evidence type="ECO:0000313" key="5">
    <source>
        <dbReference type="EMBL" id="WBO83649.1"/>
    </source>
</evidence>
<dbReference type="InterPro" id="IPR013520">
    <property type="entry name" value="Ribonucl_H"/>
</dbReference>
<sequence length="186" mass="21664">MAQQKNICFIDFETTGIDIYKDEPIEIGALVVDGELNIINKFYSRISLPNNAIIDNSAFDIHGIKYSDLYESPSQENVINLFFESMGTDYCFASWNISFDVGFFKKICYYNNMIDTFNKINYRHIDVQSISQVANRLNIFNKEVNSLSECVNYFSLKRKKYHNAYEDALLCKEVYENIINKIQAMI</sequence>
<name>A0ABY7PLR7_9BACT</name>
<protein>
    <submittedName>
        <fullName evidence="5">3'-5' exonuclease</fullName>
    </submittedName>
</protein>
<dbReference type="PANTHER" id="PTHR30231:SF4">
    <property type="entry name" value="PROTEIN NEN2"/>
    <property type="match status" value="1"/>
</dbReference>
<evidence type="ECO:0000256" key="2">
    <source>
        <dbReference type="ARBA" id="ARBA00022801"/>
    </source>
</evidence>
<dbReference type="InterPro" id="IPR036397">
    <property type="entry name" value="RNaseH_sf"/>
</dbReference>
<evidence type="ECO:0000256" key="3">
    <source>
        <dbReference type="ARBA" id="ARBA00022839"/>
    </source>
</evidence>
<dbReference type="PANTHER" id="PTHR30231">
    <property type="entry name" value="DNA POLYMERASE III SUBUNIT EPSILON"/>
    <property type="match status" value="1"/>
</dbReference>
<dbReference type="RefSeq" id="WP_270126046.1">
    <property type="nucleotide sequence ID" value="NZ_CP115396.1"/>
</dbReference>
<keyword evidence="2" id="KW-0378">Hydrolase</keyword>
<evidence type="ECO:0000259" key="4">
    <source>
        <dbReference type="SMART" id="SM00479"/>
    </source>
</evidence>
<dbReference type="SMART" id="SM00479">
    <property type="entry name" value="EXOIII"/>
    <property type="match status" value="1"/>
</dbReference>
<gene>
    <name evidence="5" type="ORF">O9Z63_14845</name>
</gene>
<keyword evidence="3 5" id="KW-0269">Exonuclease</keyword>
<keyword evidence="6" id="KW-1185">Reference proteome</keyword>
<dbReference type="Pfam" id="PF00929">
    <property type="entry name" value="RNase_T"/>
    <property type="match status" value="1"/>
</dbReference>
<dbReference type="Gene3D" id="3.30.420.10">
    <property type="entry name" value="Ribonuclease H-like superfamily/Ribonuclease H"/>
    <property type="match status" value="1"/>
</dbReference>
<evidence type="ECO:0000313" key="6">
    <source>
        <dbReference type="Proteomes" id="UP001211872"/>
    </source>
</evidence>
<feature type="domain" description="Exonuclease" evidence="4">
    <location>
        <begin position="6"/>
        <end position="184"/>
    </location>
</feature>
<dbReference type="Proteomes" id="UP001211872">
    <property type="component" value="Chromosome"/>
</dbReference>
<dbReference type="GO" id="GO:0004527">
    <property type="term" value="F:exonuclease activity"/>
    <property type="evidence" value="ECO:0007669"/>
    <property type="project" value="UniProtKB-KW"/>
</dbReference>
<dbReference type="CDD" id="cd06127">
    <property type="entry name" value="DEDDh"/>
    <property type="match status" value="1"/>
</dbReference>
<reference evidence="5 6" key="1">
    <citation type="journal article" date="2011" name="Int. J. Syst. Evol. Microbiol.">
        <title>Hymenobacter yonginensis sp. nov., isolated from a mesotrophic artificial lake.</title>
        <authorList>
            <person name="Joung Y."/>
            <person name="Cho S.H."/>
            <person name="Kim H."/>
            <person name="Kim S.B."/>
            <person name="Joh K."/>
        </authorList>
    </citation>
    <scope>NUCLEOTIDE SEQUENCE [LARGE SCALE GENOMIC DNA]</scope>
    <source>
        <strain evidence="5 6">KCTC 22745</strain>
    </source>
</reference>
<keyword evidence="1" id="KW-0540">Nuclease</keyword>
<evidence type="ECO:0000256" key="1">
    <source>
        <dbReference type="ARBA" id="ARBA00022722"/>
    </source>
</evidence>
<dbReference type="EMBL" id="CP115396">
    <property type="protein sequence ID" value="WBO83649.1"/>
    <property type="molecule type" value="Genomic_DNA"/>
</dbReference>
<organism evidence="5 6">
    <name type="scientific">Hymenobacter yonginensis</name>
    <dbReference type="NCBI Taxonomy" id="748197"/>
    <lineage>
        <taxon>Bacteria</taxon>
        <taxon>Pseudomonadati</taxon>
        <taxon>Bacteroidota</taxon>
        <taxon>Cytophagia</taxon>
        <taxon>Cytophagales</taxon>
        <taxon>Hymenobacteraceae</taxon>
        <taxon>Hymenobacter</taxon>
    </lineage>
</organism>
<proteinExistence type="predicted"/>
<dbReference type="InterPro" id="IPR012337">
    <property type="entry name" value="RNaseH-like_sf"/>
</dbReference>
<accession>A0ABY7PLR7</accession>